<dbReference type="InterPro" id="IPR036844">
    <property type="entry name" value="Hint_dom_sf"/>
</dbReference>
<feature type="domain" description="DOD-type homing endonuclease" evidence="1">
    <location>
        <begin position="788"/>
        <end position="920"/>
    </location>
</feature>
<sequence length="1140" mass="131721">MQVKHNIYFLTLRTHSEIKRFPIIRSIEPVIEALRKTDSIGFDREFTNLDPILAEPLLSQIATPEVAFIIDDVSIDLGEILKDFTHLQFIGHNIKIDYQMTKLNNNIVFRNVWDTMIVDQRLSLGSGRSNALEATVERRLGIRLDKSRVKLFIGMTPDSTITDEHLEYAIEDVLYLHNVRESQRKSIEKHKHELLLYDIEFPLVSLIGDTELEGMILLEKWKEQITYNEKIRQEIEIGLDKILLEIYENQSGFEEHEGLKPLVPVLRRKRRYEKTYKLDLFEDSAISKNANARFINYNSSKQVLDIFRLLGLWIPTAKKKDAKTGVKKVINSVSEEALQQYIIDYDTVLTPFIKELLKLKGVIKGLDSFGERFLVSKYKVYKGGRKDQSKIGFKNPVTGKVHTLYKQAMTETGRLASGNEKIGKFNSQNVPKDNRYRTCFGVEEGFEVVTADLSGAELVIGASLSGDKRLLELVAGDDPDVHSPLAEICYDEITSYILNNIKGERQRKELEELYEAAEYIYGDERHEITQKRVKEVLETGHFVLNKETAKDIRDKFKNVSYALPYGGGVERIMDILNMANAYATIVESTLKNELPDFFKYLEGSAKQGVENGVVYFNSRTNSRRWFPKAMEANSRRQRLSFADQGAIERESKNAGIQGCLQGHSKVLTELGYIEISKIHRKMEKPMKVWNGNKWCEFNVLDRGSCQLAQVHLSNGLMLDCDTRHELLVVTEERSSFKKVTELTSEDKVAMSMPEPMDVGIPPQSFSYKAGVHNSISFDYQPDSELFYWIGRYLGDGNMYDYRLVIVFSTKPSDLEALARAETYFAGFNPKVRKVKENLYEFTVNSKGLVKLIEAQGFKQNKTAKTKRIPNSIFSLPLEYRKELVRGFMGADGWLGSRITLHLAQREILVEMMRLLRTCGVASRLHGPYKYKEFTSYRLDISKRLYLEHMEGIKTPNTYPQTYATRAMKERFAEHYKYKRNLFKTGSSERSLFNRMLVHDPRDISVYKLKEMDIEGAIEIYDYDTFEKLVVLEEEAVTYTLEVKDLSHRFDSEGIISKNTQADMLKEATVDYFYQYIQPNNLEERVKFLLFVHDEIAIKIPKGEHHHADKLKFHMSQAANRYLIPSIKMGAEYKIRKTWIK</sequence>
<dbReference type="SUPFAM" id="SSF56672">
    <property type="entry name" value="DNA/RNA polymerases"/>
    <property type="match status" value="1"/>
</dbReference>
<dbReference type="PROSITE" id="PS50819">
    <property type="entry name" value="INTEIN_ENDONUCLEASE"/>
    <property type="match status" value="1"/>
</dbReference>
<dbReference type="Gene3D" id="3.30.70.370">
    <property type="match status" value="1"/>
</dbReference>
<accession>A0A0F9UAL9</accession>
<dbReference type="InterPro" id="IPR002562">
    <property type="entry name" value="3'-5'_exonuclease_dom"/>
</dbReference>
<dbReference type="InterPro" id="IPR004042">
    <property type="entry name" value="Intein_endonuc_central"/>
</dbReference>
<dbReference type="AlphaFoldDB" id="A0A0F9UAL9"/>
<dbReference type="Pfam" id="PF00476">
    <property type="entry name" value="DNA_pol_A"/>
    <property type="match status" value="1"/>
</dbReference>
<dbReference type="SMART" id="SM00482">
    <property type="entry name" value="POLAc"/>
    <property type="match status" value="1"/>
</dbReference>
<evidence type="ECO:0000259" key="1">
    <source>
        <dbReference type="PROSITE" id="PS50819"/>
    </source>
</evidence>
<dbReference type="PRINTS" id="PR00379">
    <property type="entry name" value="INTEIN"/>
</dbReference>
<comment type="caution">
    <text evidence="2">The sequence shown here is derived from an EMBL/GenBank/DDBJ whole genome shotgun (WGS) entry which is preliminary data.</text>
</comment>
<dbReference type="PANTHER" id="PTHR10133:SF62">
    <property type="entry name" value="DNA POLYMERASE THETA"/>
    <property type="match status" value="1"/>
</dbReference>
<dbReference type="InterPro" id="IPR012337">
    <property type="entry name" value="RNaseH-like_sf"/>
</dbReference>
<dbReference type="SUPFAM" id="SSF55608">
    <property type="entry name" value="Homing endonucleases"/>
    <property type="match status" value="1"/>
</dbReference>
<dbReference type="GO" id="GO:0006302">
    <property type="term" value="P:double-strand break repair"/>
    <property type="evidence" value="ECO:0007669"/>
    <property type="project" value="TreeGrafter"/>
</dbReference>
<reference evidence="2" key="1">
    <citation type="journal article" date="2015" name="Nature">
        <title>Complex archaea that bridge the gap between prokaryotes and eukaryotes.</title>
        <authorList>
            <person name="Spang A."/>
            <person name="Saw J.H."/>
            <person name="Jorgensen S.L."/>
            <person name="Zaremba-Niedzwiedzka K."/>
            <person name="Martijn J."/>
            <person name="Lind A.E."/>
            <person name="van Eijk R."/>
            <person name="Schleper C."/>
            <person name="Guy L."/>
            <person name="Ettema T.J."/>
        </authorList>
    </citation>
    <scope>NUCLEOTIDE SEQUENCE</scope>
</reference>
<evidence type="ECO:0000313" key="2">
    <source>
        <dbReference type="EMBL" id="KKN88704.1"/>
    </source>
</evidence>
<dbReference type="GO" id="GO:0006261">
    <property type="term" value="P:DNA-templated DNA replication"/>
    <property type="evidence" value="ECO:0007669"/>
    <property type="project" value="InterPro"/>
</dbReference>
<dbReference type="Gene3D" id="3.30.420.10">
    <property type="entry name" value="Ribonuclease H-like superfamily/Ribonuclease H"/>
    <property type="match status" value="1"/>
</dbReference>
<organism evidence="2">
    <name type="scientific">marine sediment metagenome</name>
    <dbReference type="NCBI Taxonomy" id="412755"/>
    <lineage>
        <taxon>unclassified sequences</taxon>
        <taxon>metagenomes</taxon>
        <taxon>ecological metagenomes</taxon>
    </lineage>
</organism>
<dbReference type="Gene3D" id="3.10.28.10">
    <property type="entry name" value="Homing endonucleases"/>
    <property type="match status" value="1"/>
</dbReference>
<dbReference type="InterPro" id="IPR002298">
    <property type="entry name" value="DNA_polymerase_A"/>
</dbReference>
<dbReference type="InterPro" id="IPR036397">
    <property type="entry name" value="RNaseH_sf"/>
</dbReference>
<dbReference type="GO" id="GO:0016539">
    <property type="term" value="P:intein-mediated protein splicing"/>
    <property type="evidence" value="ECO:0007669"/>
    <property type="project" value="InterPro"/>
</dbReference>
<dbReference type="GO" id="GO:0008408">
    <property type="term" value="F:3'-5' exonuclease activity"/>
    <property type="evidence" value="ECO:0007669"/>
    <property type="project" value="InterPro"/>
</dbReference>
<dbReference type="Gene3D" id="1.10.150.20">
    <property type="entry name" value="5' to 3' exonuclease, C-terminal subdomain"/>
    <property type="match status" value="2"/>
</dbReference>
<dbReference type="InterPro" id="IPR027434">
    <property type="entry name" value="Homing_endonucl"/>
</dbReference>
<proteinExistence type="predicted"/>
<dbReference type="GO" id="GO:0003677">
    <property type="term" value="F:DNA binding"/>
    <property type="evidence" value="ECO:0007669"/>
    <property type="project" value="InterPro"/>
</dbReference>
<gene>
    <name evidence="2" type="ORF">LCGC14_0245950</name>
</gene>
<dbReference type="GO" id="GO:0004519">
    <property type="term" value="F:endonuclease activity"/>
    <property type="evidence" value="ECO:0007669"/>
    <property type="project" value="InterPro"/>
</dbReference>
<dbReference type="InterPro" id="IPR006142">
    <property type="entry name" value="INTEIN"/>
</dbReference>
<name>A0A0F9UAL9_9ZZZZ</name>
<protein>
    <recommendedName>
        <fullName evidence="1">DOD-type homing endonuclease domain-containing protein</fullName>
    </recommendedName>
</protein>
<dbReference type="GO" id="GO:0003887">
    <property type="term" value="F:DNA-directed DNA polymerase activity"/>
    <property type="evidence" value="ECO:0007669"/>
    <property type="project" value="InterPro"/>
</dbReference>
<dbReference type="InterPro" id="IPR001098">
    <property type="entry name" value="DNA-dir_DNA_pol_A_palm_dom"/>
</dbReference>
<dbReference type="SUPFAM" id="SSF53098">
    <property type="entry name" value="Ribonuclease H-like"/>
    <property type="match status" value="1"/>
</dbReference>
<dbReference type="SMART" id="SM00474">
    <property type="entry name" value="35EXOc"/>
    <property type="match status" value="1"/>
</dbReference>
<dbReference type="PRINTS" id="PR00868">
    <property type="entry name" value="DNAPOLI"/>
</dbReference>
<dbReference type="Pfam" id="PF01612">
    <property type="entry name" value="DNA_pol_A_exo1"/>
    <property type="match status" value="1"/>
</dbReference>
<dbReference type="SUPFAM" id="SSF51294">
    <property type="entry name" value="Hedgehog/intein (Hint) domain"/>
    <property type="match status" value="1"/>
</dbReference>
<dbReference type="InterPro" id="IPR043502">
    <property type="entry name" value="DNA/RNA_pol_sf"/>
</dbReference>
<dbReference type="EMBL" id="LAZR01000126">
    <property type="protein sequence ID" value="KKN88704.1"/>
    <property type="molecule type" value="Genomic_DNA"/>
</dbReference>
<dbReference type="PANTHER" id="PTHR10133">
    <property type="entry name" value="DNA POLYMERASE I"/>
    <property type="match status" value="1"/>
</dbReference>